<dbReference type="InterPro" id="IPR050490">
    <property type="entry name" value="Bact_solute-bd_prot1"/>
</dbReference>
<dbReference type="PANTHER" id="PTHR43649">
    <property type="entry name" value="ARABINOSE-BINDING PROTEIN-RELATED"/>
    <property type="match status" value="1"/>
</dbReference>
<evidence type="ECO:0000313" key="6">
    <source>
        <dbReference type="EMBL" id="MFC5298149.1"/>
    </source>
</evidence>
<dbReference type="InterPro" id="IPR006059">
    <property type="entry name" value="SBP"/>
</dbReference>
<keyword evidence="5" id="KW-0449">Lipoprotein</keyword>
<dbReference type="Gene3D" id="3.40.190.10">
    <property type="entry name" value="Periplasmic binding protein-like II"/>
    <property type="match status" value="2"/>
</dbReference>
<dbReference type="PANTHER" id="PTHR43649:SF33">
    <property type="entry name" value="POLYGALACTURONAN_RHAMNOGALACTURONAN-BINDING PROTEIN YTCQ"/>
    <property type="match status" value="1"/>
</dbReference>
<dbReference type="InterPro" id="IPR019546">
    <property type="entry name" value="TAT_signal_bac_arc"/>
</dbReference>
<dbReference type="EMBL" id="JBHSLN010000024">
    <property type="protein sequence ID" value="MFC5298149.1"/>
    <property type="molecule type" value="Genomic_DNA"/>
</dbReference>
<evidence type="ECO:0000256" key="4">
    <source>
        <dbReference type="ARBA" id="ARBA00023139"/>
    </source>
</evidence>
<evidence type="ECO:0000256" key="1">
    <source>
        <dbReference type="ARBA" id="ARBA00022475"/>
    </source>
</evidence>
<keyword evidence="3" id="KW-0472">Membrane</keyword>
<accession>A0ABW0FGI5</accession>
<dbReference type="RefSeq" id="WP_343924772.1">
    <property type="nucleotide sequence ID" value="NZ_BAAAIR010000043.1"/>
</dbReference>
<protein>
    <submittedName>
        <fullName evidence="6">ABC transporter substrate-binding protein</fullName>
    </submittedName>
</protein>
<proteinExistence type="predicted"/>
<keyword evidence="1" id="KW-1003">Cell membrane</keyword>
<name>A0ABW0FGI5_9MICO</name>
<evidence type="ECO:0000256" key="5">
    <source>
        <dbReference type="ARBA" id="ARBA00023288"/>
    </source>
</evidence>
<evidence type="ECO:0000256" key="3">
    <source>
        <dbReference type="ARBA" id="ARBA00023136"/>
    </source>
</evidence>
<organism evidence="6 7">
    <name type="scientific">Brachybacterium tyrofermentans</name>
    <dbReference type="NCBI Taxonomy" id="47848"/>
    <lineage>
        <taxon>Bacteria</taxon>
        <taxon>Bacillati</taxon>
        <taxon>Actinomycetota</taxon>
        <taxon>Actinomycetes</taxon>
        <taxon>Micrococcales</taxon>
        <taxon>Dermabacteraceae</taxon>
        <taxon>Brachybacterium</taxon>
    </lineage>
</organism>
<reference evidence="7" key="1">
    <citation type="journal article" date="2019" name="Int. J. Syst. Evol. Microbiol.">
        <title>The Global Catalogue of Microorganisms (GCM) 10K type strain sequencing project: providing services to taxonomists for standard genome sequencing and annotation.</title>
        <authorList>
            <consortium name="The Broad Institute Genomics Platform"/>
            <consortium name="The Broad Institute Genome Sequencing Center for Infectious Disease"/>
            <person name="Wu L."/>
            <person name="Ma J."/>
        </authorList>
    </citation>
    <scope>NUCLEOTIDE SEQUENCE [LARGE SCALE GENOMIC DNA]</scope>
    <source>
        <strain evidence="7">CGMCC 1.16455</strain>
    </source>
</reference>
<sequence>MALSRRDFLATSAAAASVLGMTGCGSGSGSGDEVKFLVDNNPQGVANAEALVKAFNASRSDGPTFSVDSRPGGTEGDNLVKTRLGTQDMPDVFLYNSGSLFQAIRPAQFLTDLSEEPWVDSIVESFLPGVTVDGAVYGAPIGAAGGGGIMYHKPIYERLGLEVPLTWDEFIKNCQAIKTEGKAAPVIQSYGETSTSQIIMLADFHNVAAATPDFADKYTAHEIGFADDPAALRGFEKTEQIVVDGLVNEDYVSTTYQQGVEYVATGEGAHYPCLSGSLAEIVATYPDQVDDVGYFALPGDDAATNGLTVWLPSGLYIPTYAENTDAAKAFLAFAVSAEGLDALNSLAPPTGPSMVKGIPLPEDVPAAVQDLQIYFDEEGRTTPALEFSSPIKGPNLENILIELGTGAIDAKTAAERYDQDVEKQAQQLGLEGW</sequence>
<keyword evidence="4" id="KW-0564">Palmitate</keyword>
<dbReference type="NCBIfam" id="TIGR01409">
    <property type="entry name" value="TAT_signal_seq"/>
    <property type="match status" value="1"/>
</dbReference>
<dbReference type="Proteomes" id="UP001595937">
    <property type="component" value="Unassembled WGS sequence"/>
</dbReference>
<dbReference type="PROSITE" id="PS51318">
    <property type="entry name" value="TAT"/>
    <property type="match status" value="1"/>
</dbReference>
<dbReference type="Pfam" id="PF01547">
    <property type="entry name" value="SBP_bac_1"/>
    <property type="match status" value="1"/>
</dbReference>
<gene>
    <name evidence="6" type="ORF">ACFPK8_11560</name>
</gene>
<dbReference type="PROSITE" id="PS51257">
    <property type="entry name" value="PROKAR_LIPOPROTEIN"/>
    <property type="match status" value="1"/>
</dbReference>
<dbReference type="InterPro" id="IPR006311">
    <property type="entry name" value="TAT_signal"/>
</dbReference>
<evidence type="ECO:0000313" key="7">
    <source>
        <dbReference type="Proteomes" id="UP001595937"/>
    </source>
</evidence>
<evidence type="ECO:0000256" key="2">
    <source>
        <dbReference type="ARBA" id="ARBA00022729"/>
    </source>
</evidence>
<dbReference type="GeneID" id="303297924"/>
<comment type="caution">
    <text evidence="6">The sequence shown here is derived from an EMBL/GenBank/DDBJ whole genome shotgun (WGS) entry which is preliminary data.</text>
</comment>
<keyword evidence="2" id="KW-0732">Signal</keyword>
<keyword evidence="7" id="KW-1185">Reference proteome</keyword>
<dbReference type="SUPFAM" id="SSF53850">
    <property type="entry name" value="Periplasmic binding protein-like II"/>
    <property type="match status" value="1"/>
</dbReference>